<organism evidence="2 3">
    <name type="scientific">Maritalea porphyrae</name>
    <dbReference type="NCBI Taxonomy" id="880732"/>
    <lineage>
        <taxon>Bacteria</taxon>
        <taxon>Pseudomonadati</taxon>
        <taxon>Pseudomonadota</taxon>
        <taxon>Alphaproteobacteria</taxon>
        <taxon>Hyphomicrobiales</taxon>
        <taxon>Devosiaceae</taxon>
        <taxon>Maritalea</taxon>
    </lineage>
</organism>
<reference evidence="2" key="1">
    <citation type="journal article" date="2014" name="Int. J. Syst. Evol. Microbiol.">
        <title>Complete genome of a new Firmicutes species belonging to the dominant human colonic microbiota ('Ruminococcus bicirculans') reveals two chromosomes and a selective capacity to utilize plant glucans.</title>
        <authorList>
            <consortium name="NISC Comparative Sequencing Program"/>
            <person name="Wegmann U."/>
            <person name="Louis P."/>
            <person name="Goesmann A."/>
            <person name="Henrissat B."/>
            <person name="Duncan S.H."/>
            <person name="Flint H.J."/>
        </authorList>
    </citation>
    <scope>NUCLEOTIDE SEQUENCE</scope>
    <source>
        <strain evidence="2">NBRC 107169</strain>
    </source>
</reference>
<proteinExistence type="predicted"/>
<accession>A0ABQ5UQ52</accession>
<sequence>MDVVLRNLQLSDLRAYRQLISPDRAFHQFNGPYFGLPDDAEQDQYVERLREKLESETPDLRKQLIVDASTDRIIGEVSWYWRSEATNWIEIGILIFNQSDWSKGIGENALRLWIDHLFLERDDLTRLGLTTWSGNKGMMRLAEKLGMSQEACYRQARHWKGEYFDSVSYGILKEEWAA</sequence>
<reference evidence="2" key="2">
    <citation type="submission" date="2023-01" db="EMBL/GenBank/DDBJ databases">
        <title>Draft genome sequence of Maritalea porphyrae strain NBRC 107169.</title>
        <authorList>
            <person name="Sun Q."/>
            <person name="Mori K."/>
        </authorList>
    </citation>
    <scope>NUCLEOTIDE SEQUENCE</scope>
    <source>
        <strain evidence="2">NBRC 107169</strain>
    </source>
</reference>
<dbReference type="Gene3D" id="3.40.630.30">
    <property type="match status" value="1"/>
</dbReference>
<dbReference type="PANTHER" id="PTHR43415">
    <property type="entry name" value="SPERMIDINE N(1)-ACETYLTRANSFERASE"/>
    <property type="match status" value="1"/>
</dbReference>
<evidence type="ECO:0000259" key="1">
    <source>
        <dbReference type="PROSITE" id="PS51186"/>
    </source>
</evidence>
<feature type="domain" description="N-acetyltransferase" evidence="1">
    <location>
        <begin position="3"/>
        <end position="174"/>
    </location>
</feature>
<name>A0ABQ5UQ52_9HYPH</name>
<dbReference type="Proteomes" id="UP001161405">
    <property type="component" value="Unassembled WGS sequence"/>
</dbReference>
<dbReference type="PANTHER" id="PTHR43415:SF4">
    <property type="entry name" value="N-ACETYLTRANSFERASE DOMAIN-CONTAINING PROTEIN"/>
    <property type="match status" value="1"/>
</dbReference>
<comment type="caution">
    <text evidence="2">The sequence shown here is derived from an EMBL/GenBank/DDBJ whole genome shotgun (WGS) entry which is preliminary data.</text>
</comment>
<dbReference type="SUPFAM" id="SSF55729">
    <property type="entry name" value="Acyl-CoA N-acyltransferases (Nat)"/>
    <property type="match status" value="1"/>
</dbReference>
<protein>
    <submittedName>
        <fullName evidence="2">N-acetyltransferase</fullName>
    </submittedName>
</protein>
<gene>
    <name evidence="2" type="primary">wecD</name>
    <name evidence="2" type="ORF">GCM10007879_16230</name>
</gene>
<evidence type="ECO:0000313" key="3">
    <source>
        <dbReference type="Proteomes" id="UP001161405"/>
    </source>
</evidence>
<dbReference type="RefSeq" id="WP_284363486.1">
    <property type="nucleotide sequence ID" value="NZ_BSNI01000002.1"/>
</dbReference>
<dbReference type="InterPro" id="IPR016181">
    <property type="entry name" value="Acyl_CoA_acyltransferase"/>
</dbReference>
<dbReference type="PROSITE" id="PS51186">
    <property type="entry name" value="GNAT"/>
    <property type="match status" value="1"/>
</dbReference>
<keyword evidence="3" id="KW-1185">Reference proteome</keyword>
<evidence type="ECO:0000313" key="2">
    <source>
        <dbReference type="EMBL" id="GLQ17374.1"/>
    </source>
</evidence>
<dbReference type="Pfam" id="PF13302">
    <property type="entry name" value="Acetyltransf_3"/>
    <property type="match status" value="1"/>
</dbReference>
<dbReference type="InterPro" id="IPR000182">
    <property type="entry name" value="GNAT_dom"/>
</dbReference>
<dbReference type="EMBL" id="BSNI01000002">
    <property type="protein sequence ID" value="GLQ17374.1"/>
    <property type="molecule type" value="Genomic_DNA"/>
</dbReference>